<organism evidence="5 6">
    <name type="scientific">Populus tomentosa</name>
    <name type="common">Chinese white poplar</name>
    <dbReference type="NCBI Taxonomy" id="118781"/>
    <lineage>
        <taxon>Eukaryota</taxon>
        <taxon>Viridiplantae</taxon>
        <taxon>Streptophyta</taxon>
        <taxon>Embryophyta</taxon>
        <taxon>Tracheophyta</taxon>
        <taxon>Spermatophyta</taxon>
        <taxon>Magnoliopsida</taxon>
        <taxon>eudicotyledons</taxon>
        <taxon>Gunneridae</taxon>
        <taxon>Pentapetalae</taxon>
        <taxon>rosids</taxon>
        <taxon>fabids</taxon>
        <taxon>Malpighiales</taxon>
        <taxon>Salicaceae</taxon>
        <taxon>Saliceae</taxon>
        <taxon>Populus</taxon>
    </lineage>
</organism>
<dbReference type="CDD" id="cd00590">
    <property type="entry name" value="RRM_SF"/>
    <property type="match status" value="2"/>
</dbReference>
<dbReference type="OrthoDB" id="1937879at2759"/>
<evidence type="ECO:0000313" key="5">
    <source>
        <dbReference type="EMBL" id="KAG6736941.1"/>
    </source>
</evidence>
<feature type="compositionally biased region" description="Low complexity" evidence="3">
    <location>
        <begin position="290"/>
        <end position="303"/>
    </location>
</feature>
<feature type="region of interest" description="Disordered" evidence="3">
    <location>
        <begin position="24"/>
        <end position="105"/>
    </location>
</feature>
<dbReference type="SUPFAM" id="SSF54928">
    <property type="entry name" value="RNA-binding domain, RBD"/>
    <property type="match status" value="1"/>
</dbReference>
<dbReference type="AlphaFoldDB" id="A0A8X8BW09"/>
<dbReference type="InterPro" id="IPR012677">
    <property type="entry name" value="Nucleotide-bd_a/b_plait_sf"/>
</dbReference>
<keyword evidence="1 2" id="KW-0694">RNA-binding</keyword>
<protein>
    <recommendedName>
        <fullName evidence="4">RRM domain-containing protein</fullName>
    </recommendedName>
</protein>
<dbReference type="Pfam" id="PF00076">
    <property type="entry name" value="RRM_1"/>
    <property type="match status" value="2"/>
</dbReference>
<feature type="compositionally biased region" description="Basic and acidic residues" evidence="3">
    <location>
        <begin position="52"/>
        <end position="64"/>
    </location>
</feature>
<feature type="compositionally biased region" description="Acidic residues" evidence="3">
    <location>
        <begin position="27"/>
        <end position="51"/>
    </location>
</feature>
<evidence type="ECO:0000256" key="3">
    <source>
        <dbReference type="SAM" id="MobiDB-lite"/>
    </source>
</evidence>
<keyword evidence="6" id="KW-1185">Reference proteome</keyword>
<dbReference type="SMART" id="SM00360">
    <property type="entry name" value="RRM"/>
    <property type="match status" value="2"/>
</dbReference>
<dbReference type="Gene3D" id="3.30.70.330">
    <property type="match status" value="2"/>
</dbReference>
<dbReference type="InterPro" id="IPR000504">
    <property type="entry name" value="RRM_dom"/>
</dbReference>
<gene>
    <name evidence="5" type="ORF">POTOM_060112</name>
</gene>
<evidence type="ECO:0000256" key="1">
    <source>
        <dbReference type="ARBA" id="ARBA00022884"/>
    </source>
</evidence>
<feature type="region of interest" description="Disordered" evidence="3">
    <location>
        <begin position="282"/>
        <end position="339"/>
    </location>
</feature>
<feature type="compositionally biased region" description="Basic and acidic residues" evidence="3">
    <location>
        <begin position="318"/>
        <end position="329"/>
    </location>
</feature>
<dbReference type="GO" id="GO:0003723">
    <property type="term" value="F:RNA binding"/>
    <property type="evidence" value="ECO:0007669"/>
    <property type="project" value="UniProtKB-UniRule"/>
</dbReference>
<name>A0A8X8BW09_POPTO</name>
<dbReference type="PANTHER" id="PTHR21245">
    <property type="entry name" value="HETEROGENEOUS NUCLEAR RIBONUCLEOPROTEIN"/>
    <property type="match status" value="1"/>
</dbReference>
<accession>A0A8X8BW09</accession>
<feature type="domain" description="RRM" evidence="4">
    <location>
        <begin position="202"/>
        <end position="282"/>
    </location>
</feature>
<comment type="caution">
    <text evidence="5">The sequence shown here is derived from an EMBL/GenBank/DDBJ whole genome shotgun (WGS) entry which is preliminary data.</text>
</comment>
<dbReference type="InterPro" id="IPR035979">
    <property type="entry name" value="RBD_domain_sf"/>
</dbReference>
<reference evidence="5" key="1">
    <citation type="journal article" date="2020" name="bioRxiv">
        <title>Hybrid origin of Populus tomentosa Carr. identified through genome sequencing and phylogenomic analysis.</title>
        <authorList>
            <person name="An X."/>
            <person name="Gao K."/>
            <person name="Chen Z."/>
            <person name="Li J."/>
            <person name="Yang X."/>
            <person name="Yang X."/>
            <person name="Zhou J."/>
            <person name="Guo T."/>
            <person name="Zhao T."/>
            <person name="Huang S."/>
            <person name="Miao D."/>
            <person name="Khan W.U."/>
            <person name="Rao P."/>
            <person name="Ye M."/>
            <person name="Lei B."/>
            <person name="Liao W."/>
            <person name="Wang J."/>
            <person name="Ji L."/>
            <person name="Li Y."/>
            <person name="Guo B."/>
            <person name="Mustafa N.S."/>
            <person name="Li S."/>
            <person name="Yun Q."/>
            <person name="Keller S.R."/>
            <person name="Mao J."/>
            <person name="Zhang R."/>
            <person name="Strauss S.H."/>
        </authorList>
    </citation>
    <scope>NUCLEOTIDE SEQUENCE</scope>
    <source>
        <strain evidence="5">GM15</strain>
        <tissue evidence="5">Leaf</tissue>
    </source>
</reference>
<proteinExistence type="predicted"/>
<sequence>MSMKKMIMSVNMNRKNMVGSGVHYDEKEIEQEDVQEVEDEVEEEYEEDNVGEEEHGDIVEKEMKEDPEEHEGEEEDEHAGEEVEHAEMADVEEEDEHHEVFQERHKRKESEVFVGGLDKDTTEDDLWKIFSRVGEAKRVVTELKNPVINGKLLQVKTVTPFFWVTFARHELKEALKEKLKHYGVENVKDLTLVLEEIMAQVKTLFIDGLPASWDEDRVRVLLNKYGEIEKTELTRNMPSARRKDFGFVNFYTHDAVVTCAKSIKNAELGEGDNKAKVGIGLRERRPPVMSMPASRRPMASPSRSFERRPPPPSYAKSLKREYGRRDEPPPSRSRPAIDFGGVREAKLMICSSK</sequence>
<evidence type="ECO:0000256" key="2">
    <source>
        <dbReference type="PROSITE-ProRule" id="PRU00176"/>
    </source>
</evidence>
<dbReference type="PROSITE" id="PS50102">
    <property type="entry name" value="RRM"/>
    <property type="match status" value="1"/>
</dbReference>
<evidence type="ECO:0000259" key="4">
    <source>
        <dbReference type="PROSITE" id="PS50102"/>
    </source>
</evidence>
<dbReference type="Proteomes" id="UP000886885">
    <property type="component" value="Unassembled WGS sequence"/>
</dbReference>
<feature type="compositionally biased region" description="Acidic residues" evidence="3">
    <location>
        <begin position="65"/>
        <end position="79"/>
    </location>
</feature>
<dbReference type="EMBL" id="JAAWWB010000390">
    <property type="protein sequence ID" value="KAG6736941.1"/>
    <property type="molecule type" value="Genomic_DNA"/>
</dbReference>
<evidence type="ECO:0000313" key="6">
    <source>
        <dbReference type="Proteomes" id="UP000886885"/>
    </source>
</evidence>